<dbReference type="InterPro" id="IPR030878">
    <property type="entry name" value="Ribosomal_uL15"/>
</dbReference>
<dbReference type="Proteomes" id="UP000011083">
    <property type="component" value="Unassembled WGS sequence"/>
</dbReference>
<evidence type="ECO:0000256" key="2">
    <source>
        <dbReference type="ARBA" id="ARBA00022980"/>
    </source>
</evidence>
<dbReference type="OMA" id="EPGWLVN"/>
<dbReference type="InterPro" id="IPR021131">
    <property type="entry name" value="Ribosomal_uL15/eL18"/>
</dbReference>
<dbReference type="HAMAP" id="MF_01341">
    <property type="entry name" value="Ribosomal_uL15"/>
    <property type="match status" value="1"/>
</dbReference>
<dbReference type="RefSeq" id="XP_004339233.1">
    <property type="nucleotide sequence ID" value="XM_004339185.1"/>
</dbReference>
<dbReference type="InterPro" id="IPR036227">
    <property type="entry name" value="Ribosomal_uL15/eL18_sf"/>
</dbReference>
<comment type="similarity">
    <text evidence="1">Belongs to the universal ribosomal protein uL15 family.</text>
</comment>
<dbReference type="Pfam" id="PF00828">
    <property type="entry name" value="Ribosomal_L27A"/>
    <property type="match status" value="1"/>
</dbReference>
<name>L8GW37_ACACF</name>
<accession>L8GW37</accession>
<dbReference type="KEGG" id="acan:ACA1_058860"/>
<dbReference type="NCBIfam" id="TIGR01071">
    <property type="entry name" value="rplO_bact"/>
    <property type="match status" value="1"/>
</dbReference>
<dbReference type="OrthoDB" id="361383at2759"/>
<evidence type="ECO:0000259" key="5">
    <source>
        <dbReference type="Pfam" id="PF00828"/>
    </source>
</evidence>
<evidence type="ECO:0000256" key="4">
    <source>
        <dbReference type="SAM" id="MobiDB-lite"/>
    </source>
</evidence>
<dbReference type="SUPFAM" id="SSF52080">
    <property type="entry name" value="Ribosomal proteins L15p and L18e"/>
    <property type="match status" value="1"/>
</dbReference>
<gene>
    <name evidence="6" type="ORF">ACA1_058860</name>
</gene>
<reference evidence="6 7" key="1">
    <citation type="journal article" date="2013" name="Genome Biol.">
        <title>Genome of Acanthamoeba castellanii highlights extensive lateral gene transfer and early evolution of tyrosine kinase signaling.</title>
        <authorList>
            <person name="Clarke M."/>
            <person name="Lohan A.J."/>
            <person name="Liu B."/>
            <person name="Lagkouvardos I."/>
            <person name="Roy S."/>
            <person name="Zafar N."/>
            <person name="Bertelli C."/>
            <person name="Schilde C."/>
            <person name="Kianianmomeni A."/>
            <person name="Burglin T.R."/>
            <person name="Frech C."/>
            <person name="Turcotte B."/>
            <person name="Kopec K.O."/>
            <person name="Synnott J.M."/>
            <person name="Choo C."/>
            <person name="Paponov I."/>
            <person name="Finkler A."/>
            <person name="Soon Heng Tan C."/>
            <person name="Hutchins A.P."/>
            <person name="Weinmeier T."/>
            <person name="Rattei T."/>
            <person name="Chu J.S."/>
            <person name="Gimenez G."/>
            <person name="Irimia M."/>
            <person name="Rigden D.J."/>
            <person name="Fitzpatrick D.A."/>
            <person name="Lorenzo-Morales J."/>
            <person name="Bateman A."/>
            <person name="Chiu C.H."/>
            <person name="Tang P."/>
            <person name="Hegemann P."/>
            <person name="Fromm H."/>
            <person name="Raoult D."/>
            <person name="Greub G."/>
            <person name="Miranda-Saavedra D."/>
            <person name="Chen N."/>
            <person name="Nash P."/>
            <person name="Ginger M.L."/>
            <person name="Horn M."/>
            <person name="Schaap P."/>
            <person name="Caler L."/>
            <person name="Loftus B."/>
        </authorList>
    </citation>
    <scope>NUCLEOTIDE SEQUENCE [LARGE SCALE GENOMIC DNA]</scope>
    <source>
        <strain evidence="6 7">Neff</strain>
    </source>
</reference>
<dbReference type="GO" id="GO:0015934">
    <property type="term" value="C:large ribosomal subunit"/>
    <property type="evidence" value="ECO:0007669"/>
    <property type="project" value="InterPro"/>
</dbReference>
<dbReference type="VEuPathDB" id="AmoebaDB:ACA1_058860"/>
<dbReference type="GO" id="GO:0006412">
    <property type="term" value="P:translation"/>
    <property type="evidence" value="ECO:0007669"/>
    <property type="project" value="InterPro"/>
</dbReference>
<feature type="domain" description="Large ribosomal subunit protein uL15/eL18" evidence="5">
    <location>
        <begin position="159"/>
        <end position="237"/>
    </location>
</feature>
<keyword evidence="2 6" id="KW-0689">Ribosomal protein</keyword>
<dbReference type="PROSITE" id="PS51257">
    <property type="entry name" value="PROKAR_LIPOPROTEIN"/>
    <property type="match status" value="1"/>
</dbReference>
<dbReference type="AlphaFoldDB" id="L8GW37"/>
<dbReference type="Gene3D" id="3.100.10.10">
    <property type="match status" value="1"/>
</dbReference>
<dbReference type="InterPro" id="IPR005749">
    <property type="entry name" value="Ribosomal_uL15_bac-type"/>
</dbReference>
<evidence type="ECO:0000313" key="6">
    <source>
        <dbReference type="EMBL" id="ELR17220.1"/>
    </source>
</evidence>
<organism evidence="6 7">
    <name type="scientific">Acanthamoeba castellanii (strain ATCC 30010 / Neff)</name>
    <dbReference type="NCBI Taxonomy" id="1257118"/>
    <lineage>
        <taxon>Eukaryota</taxon>
        <taxon>Amoebozoa</taxon>
        <taxon>Discosea</taxon>
        <taxon>Longamoebia</taxon>
        <taxon>Centramoebida</taxon>
        <taxon>Acanthamoebidae</taxon>
        <taxon>Acanthamoeba</taxon>
    </lineage>
</organism>
<feature type="region of interest" description="Disordered" evidence="4">
    <location>
        <begin position="92"/>
        <end position="135"/>
    </location>
</feature>
<dbReference type="STRING" id="1257118.L8GW37"/>
<evidence type="ECO:0000256" key="3">
    <source>
        <dbReference type="ARBA" id="ARBA00023274"/>
    </source>
</evidence>
<dbReference type="GeneID" id="14918327"/>
<dbReference type="PANTHER" id="PTHR12934">
    <property type="entry name" value="50S RIBOSOMAL PROTEIN L15"/>
    <property type="match status" value="1"/>
</dbReference>
<evidence type="ECO:0000313" key="7">
    <source>
        <dbReference type="Proteomes" id="UP000011083"/>
    </source>
</evidence>
<dbReference type="GO" id="GO:0003735">
    <property type="term" value="F:structural constituent of ribosome"/>
    <property type="evidence" value="ECO:0007669"/>
    <property type="project" value="InterPro"/>
</dbReference>
<dbReference type="EMBL" id="KB007974">
    <property type="protein sequence ID" value="ELR17220.1"/>
    <property type="molecule type" value="Genomic_DNA"/>
</dbReference>
<protein>
    <submittedName>
        <fullName evidence="6">Ribosomal protein L15, putative</fullName>
    </submittedName>
</protein>
<sequence>MNLRSTFNLAAASPLRPSSSAWAAALASCNSTSMARAYATRARKGVRSSSPTSYLGGGLPYLTRKLELEAQRELEPFDPFSIALNKIADNPGAHKKARKVGRGTGSSKGKQCGRGTKGQKARGRGKVSPGFEGGQTPLYKRVRKHGFTNAMFRSEFVGINLGQLQQWIDAGRLSPEGKITMATLQQSGLSSKLTKSYEKGIKLLAGGSEFFAAKLDLEVSKVSQAAREAIEKNGGSVQEVYYHPRQLRMALRHPENPLPPPQEYRTRP</sequence>
<evidence type="ECO:0000256" key="1">
    <source>
        <dbReference type="ARBA" id="ARBA00007320"/>
    </source>
</evidence>
<keyword evidence="7" id="KW-1185">Reference proteome</keyword>
<dbReference type="PANTHER" id="PTHR12934:SF11">
    <property type="entry name" value="LARGE RIBOSOMAL SUBUNIT PROTEIN UL15M"/>
    <property type="match status" value="1"/>
</dbReference>
<proteinExistence type="inferred from homology"/>
<keyword evidence="3" id="KW-0687">Ribonucleoprotein</keyword>